<evidence type="ECO:0000256" key="1">
    <source>
        <dbReference type="PIRNR" id="PIRNR006386"/>
    </source>
</evidence>
<keyword evidence="4" id="KW-1185">Reference proteome</keyword>
<accession>A0ABV7L297</accession>
<comment type="catalytic activity">
    <reaction evidence="1">
        <text>2-hydroxychromene-2-carboxylate = (3E)-4-(2-hydroxyphenyl)-2-oxobut-3-enoate</text>
        <dbReference type="Rhea" id="RHEA:27401"/>
        <dbReference type="ChEBI" id="CHEBI:59350"/>
        <dbReference type="ChEBI" id="CHEBI:59353"/>
        <dbReference type="EC" id="5.99.1.4"/>
    </reaction>
</comment>
<proteinExistence type="inferred from homology"/>
<dbReference type="InterPro" id="IPR044087">
    <property type="entry name" value="NahD-like"/>
</dbReference>
<dbReference type="PANTHER" id="PTHR42943">
    <property type="entry name" value="GLUTATHIONE S-TRANSFERASE KAPPA"/>
    <property type="match status" value="1"/>
</dbReference>
<evidence type="ECO:0000259" key="2">
    <source>
        <dbReference type="Pfam" id="PF01323"/>
    </source>
</evidence>
<dbReference type="EMBL" id="JBHRTR010000028">
    <property type="protein sequence ID" value="MFC3228723.1"/>
    <property type="molecule type" value="Genomic_DNA"/>
</dbReference>
<dbReference type="CDD" id="cd03022">
    <property type="entry name" value="DsbA_HCCA_Iso"/>
    <property type="match status" value="1"/>
</dbReference>
<name>A0ABV7L297_9PROT</name>
<organism evidence="3 4">
    <name type="scientific">Marinibaculum pumilum</name>
    <dbReference type="NCBI Taxonomy" id="1766165"/>
    <lineage>
        <taxon>Bacteria</taxon>
        <taxon>Pseudomonadati</taxon>
        <taxon>Pseudomonadota</taxon>
        <taxon>Alphaproteobacteria</taxon>
        <taxon>Rhodospirillales</taxon>
        <taxon>Rhodospirillaceae</taxon>
        <taxon>Marinibaculum</taxon>
    </lineage>
</organism>
<dbReference type="Proteomes" id="UP001595528">
    <property type="component" value="Unassembled WGS sequence"/>
</dbReference>
<dbReference type="RefSeq" id="WP_379902115.1">
    <property type="nucleotide sequence ID" value="NZ_JBHRTR010000028.1"/>
</dbReference>
<dbReference type="Gene3D" id="3.40.30.10">
    <property type="entry name" value="Glutaredoxin"/>
    <property type="match status" value="1"/>
</dbReference>
<sequence length="203" mass="22276">MQIDYFFTCASPWSFLGLAPLRETARRHGAAIVCHPVSYGTIFPATGGLPLPKRAPERQAYRLVELRRWRAFREVDLVLEPKHFPVDDSLANRTVLAAREGGADAEKVLDLAHSFQALLWLEDGDLSALSTLAGRANELGLDGAHLVEQAATPEIQSLYEKETQAAIAAGVFGAPTYMLGGELFWGQDRVDFLDRALEQRGAA</sequence>
<dbReference type="PIRSF" id="PIRSF006386">
    <property type="entry name" value="HCCAis_GSTk"/>
    <property type="match status" value="1"/>
</dbReference>
<dbReference type="InterPro" id="IPR001853">
    <property type="entry name" value="DSBA-like_thioredoxin_dom"/>
</dbReference>
<dbReference type="InterPro" id="IPR036249">
    <property type="entry name" value="Thioredoxin-like_sf"/>
</dbReference>
<comment type="similarity">
    <text evidence="1">Belongs to the GST superfamily. NadH family.</text>
</comment>
<evidence type="ECO:0000313" key="4">
    <source>
        <dbReference type="Proteomes" id="UP001595528"/>
    </source>
</evidence>
<dbReference type="SUPFAM" id="SSF52833">
    <property type="entry name" value="Thioredoxin-like"/>
    <property type="match status" value="1"/>
</dbReference>
<dbReference type="GO" id="GO:0016853">
    <property type="term" value="F:isomerase activity"/>
    <property type="evidence" value="ECO:0007669"/>
    <property type="project" value="UniProtKB-KW"/>
</dbReference>
<reference evidence="4" key="1">
    <citation type="journal article" date="2019" name="Int. J. Syst. Evol. Microbiol.">
        <title>The Global Catalogue of Microorganisms (GCM) 10K type strain sequencing project: providing services to taxonomists for standard genome sequencing and annotation.</title>
        <authorList>
            <consortium name="The Broad Institute Genomics Platform"/>
            <consortium name="The Broad Institute Genome Sequencing Center for Infectious Disease"/>
            <person name="Wu L."/>
            <person name="Ma J."/>
        </authorList>
    </citation>
    <scope>NUCLEOTIDE SEQUENCE [LARGE SCALE GENOMIC DNA]</scope>
    <source>
        <strain evidence="4">KCTC 42964</strain>
    </source>
</reference>
<dbReference type="InterPro" id="IPR014440">
    <property type="entry name" value="HCCAis_GSTk"/>
</dbReference>
<feature type="domain" description="DSBA-like thioredoxin" evidence="2">
    <location>
        <begin position="2"/>
        <end position="197"/>
    </location>
</feature>
<comment type="caution">
    <text evidence="3">The sequence shown here is derived from an EMBL/GenBank/DDBJ whole genome shotgun (WGS) entry which is preliminary data.</text>
</comment>
<keyword evidence="1 3" id="KW-0413">Isomerase</keyword>
<dbReference type="EC" id="5.99.1.4" evidence="1"/>
<gene>
    <name evidence="3" type="ORF">ACFOGJ_15875</name>
</gene>
<evidence type="ECO:0000313" key="3">
    <source>
        <dbReference type="EMBL" id="MFC3228723.1"/>
    </source>
</evidence>
<dbReference type="InterPro" id="IPR051924">
    <property type="entry name" value="GST_Kappa/NadH"/>
</dbReference>
<dbReference type="PANTHER" id="PTHR42943:SF13">
    <property type="entry name" value="GLUTATHIONE S-TRANSFERASE KAPPA-RELATED"/>
    <property type="match status" value="1"/>
</dbReference>
<protein>
    <recommendedName>
        <fullName evidence="1">2-hydroxychromene-2-carboxylate isomerase</fullName>
        <ecNumber evidence="1">5.99.1.4</ecNumber>
    </recommendedName>
</protein>
<dbReference type="Pfam" id="PF01323">
    <property type="entry name" value="DSBA"/>
    <property type="match status" value="1"/>
</dbReference>